<protein>
    <submittedName>
        <fullName evidence="1">Uncharacterized protein</fullName>
    </submittedName>
</protein>
<evidence type="ECO:0000313" key="1">
    <source>
        <dbReference type="EMBL" id="KAG0555905.1"/>
    </source>
</evidence>
<evidence type="ECO:0000313" key="2">
    <source>
        <dbReference type="Proteomes" id="UP000822688"/>
    </source>
</evidence>
<name>A0A8T0GB25_CERPU</name>
<gene>
    <name evidence="1" type="ORF">KC19_11G011500</name>
</gene>
<reference evidence="1 2" key="1">
    <citation type="submission" date="2020-06" db="EMBL/GenBank/DDBJ databases">
        <title>WGS assembly of Ceratodon purpureus strain R40.</title>
        <authorList>
            <person name="Carey S.B."/>
            <person name="Jenkins J."/>
            <person name="Shu S."/>
            <person name="Lovell J.T."/>
            <person name="Sreedasyam A."/>
            <person name="Maumus F."/>
            <person name="Tiley G.P."/>
            <person name="Fernandez-Pozo N."/>
            <person name="Barry K."/>
            <person name="Chen C."/>
            <person name="Wang M."/>
            <person name="Lipzen A."/>
            <person name="Daum C."/>
            <person name="Saski C.A."/>
            <person name="Payton A.C."/>
            <person name="Mcbreen J.C."/>
            <person name="Conrad R.E."/>
            <person name="Kollar L.M."/>
            <person name="Olsson S."/>
            <person name="Huttunen S."/>
            <person name="Landis J.B."/>
            <person name="Wickett N.J."/>
            <person name="Johnson M.G."/>
            <person name="Rensing S.A."/>
            <person name="Grimwood J."/>
            <person name="Schmutz J."/>
            <person name="Mcdaniel S.F."/>
        </authorList>
    </citation>
    <scope>NUCLEOTIDE SEQUENCE [LARGE SCALE GENOMIC DNA]</scope>
    <source>
        <strain evidence="1 2">R40</strain>
    </source>
</reference>
<comment type="caution">
    <text evidence="1">The sequence shown here is derived from an EMBL/GenBank/DDBJ whole genome shotgun (WGS) entry which is preliminary data.</text>
</comment>
<organism evidence="1 2">
    <name type="scientific">Ceratodon purpureus</name>
    <name type="common">Fire moss</name>
    <name type="synonym">Dicranum purpureum</name>
    <dbReference type="NCBI Taxonomy" id="3225"/>
    <lineage>
        <taxon>Eukaryota</taxon>
        <taxon>Viridiplantae</taxon>
        <taxon>Streptophyta</taxon>
        <taxon>Embryophyta</taxon>
        <taxon>Bryophyta</taxon>
        <taxon>Bryophytina</taxon>
        <taxon>Bryopsida</taxon>
        <taxon>Dicranidae</taxon>
        <taxon>Pseudoditrichales</taxon>
        <taxon>Ditrichaceae</taxon>
        <taxon>Ceratodon</taxon>
    </lineage>
</organism>
<dbReference type="EMBL" id="CM026432">
    <property type="protein sequence ID" value="KAG0555905.1"/>
    <property type="molecule type" value="Genomic_DNA"/>
</dbReference>
<dbReference type="AlphaFoldDB" id="A0A8T0GB25"/>
<sequence length="117" mass="13128">MILSYNVFLKRRMMLTLAELLPDLQTCSGGFGCGLVRLCIRQSSCSHCIWCALNFQVSSNLVGISLSLSVGGSFVPPSHDASCHCNLEHHHHHHHHHRSDIHTSSGLYTFMAPFQWE</sequence>
<accession>A0A8T0GB25</accession>
<proteinExistence type="predicted"/>
<keyword evidence="2" id="KW-1185">Reference proteome</keyword>
<dbReference type="Proteomes" id="UP000822688">
    <property type="component" value="Chromosome 11"/>
</dbReference>